<dbReference type="Proteomes" id="UP001597145">
    <property type="component" value="Unassembled WGS sequence"/>
</dbReference>
<protein>
    <submittedName>
        <fullName evidence="1">Uncharacterized protein</fullName>
    </submittedName>
</protein>
<comment type="caution">
    <text evidence="1">The sequence shown here is derived from an EMBL/GenBank/DDBJ whole genome shotgun (WGS) entry which is preliminary data.</text>
</comment>
<accession>A0ABW4FMW5</accession>
<dbReference type="RefSeq" id="WP_343979920.1">
    <property type="nucleotide sequence ID" value="NZ_BAAAJG010000011.1"/>
</dbReference>
<reference evidence="2" key="1">
    <citation type="journal article" date="2019" name="Int. J. Syst. Evol. Microbiol.">
        <title>The Global Catalogue of Microorganisms (GCM) 10K type strain sequencing project: providing services to taxonomists for standard genome sequencing and annotation.</title>
        <authorList>
            <consortium name="The Broad Institute Genomics Platform"/>
            <consortium name="The Broad Institute Genome Sequencing Center for Infectious Disease"/>
            <person name="Wu L."/>
            <person name="Ma J."/>
        </authorList>
    </citation>
    <scope>NUCLEOTIDE SEQUENCE [LARGE SCALE GENOMIC DNA]</scope>
    <source>
        <strain evidence="2">JCM 12165</strain>
    </source>
</reference>
<proteinExistence type="predicted"/>
<dbReference type="EMBL" id="JBHUCP010000014">
    <property type="protein sequence ID" value="MFD1531737.1"/>
    <property type="molecule type" value="Genomic_DNA"/>
</dbReference>
<gene>
    <name evidence="1" type="ORF">ACFSCY_20095</name>
</gene>
<keyword evidence="2" id="KW-1185">Reference proteome</keyword>
<name>A0ABW4FMW5_9PSEU</name>
<sequence length="44" mass="4833">MWLLSATKAGLKMAAEIAEVEAELRVELRAGLGRPERPLRAEAK</sequence>
<evidence type="ECO:0000313" key="2">
    <source>
        <dbReference type="Proteomes" id="UP001597145"/>
    </source>
</evidence>
<organism evidence="1 2">
    <name type="scientific">Pseudonocardia aurantiaca</name>
    <dbReference type="NCBI Taxonomy" id="75290"/>
    <lineage>
        <taxon>Bacteria</taxon>
        <taxon>Bacillati</taxon>
        <taxon>Actinomycetota</taxon>
        <taxon>Actinomycetes</taxon>
        <taxon>Pseudonocardiales</taxon>
        <taxon>Pseudonocardiaceae</taxon>
        <taxon>Pseudonocardia</taxon>
    </lineage>
</organism>
<evidence type="ECO:0000313" key="1">
    <source>
        <dbReference type="EMBL" id="MFD1531737.1"/>
    </source>
</evidence>